<keyword evidence="4" id="KW-1003">Cell membrane</keyword>
<dbReference type="Gene3D" id="3.30.1150.10">
    <property type="match status" value="1"/>
</dbReference>
<evidence type="ECO:0000259" key="11">
    <source>
        <dbReference type="PROSITE" id="PS52015"/>
    </source>
</evidence>
<evidence type="ECO:0000313" key="12">
    <source>
        <dbReference type="EMBL" id="CAE6518510.1"/>
    </source>
</evidence>
<evidence type="ECO:0000313" key="13">
    <source>
        <dbReference type="EMBL" id="SFM63651.1"/>
    </source>
</evidence>
<reference evidence="13 14" key="1">
    <citation type="submission" date="2016-10" db="EMBL/GenBank/DDBJ databases">
        <authorList>
            <person name="de Groot N.N."/>
        </authorList>
    </citation>
    <scope>NUCLEOTIDE SEQUENCE [LARGE SCALE GENOMIC DNA]</scope>
    <source>
        <strain evidence="13 14">Nm146</strain>
    </source>
</reference>
<dbReference type="STRING" id="52442.SAMN05421880_12435"/>
<dbReference type="PROSITE" id="PS52015">
    <property type="entry name" value="TONB_CTD"/>
    <property type="match status" value="1"/>
</dbReference>
<comment type="subcellular location">
    <subcellularLocation>
        <location evidence="1">Cell inner membrane</location>
        <topology evidence="1">Single-pass membrane protein</topology>
        <orientation evidence="1">Periplasmic side</orientation>
    </subcellularLocation>
</comment>
<feature type="compositionally biased region" description="Basic and acidic residues" evidence="10">
    <location>
        <begin position="63"/>
        <end position="76"/>
    </location>
</feature>
<evidence type="ECO:0000256" key="3">
    <source>
        <dbReference type="ARBA" id="ARBA00022448"/>
    </source>
</evidence>
<evidence type="ECO:0000256" key="6">
    <source>
        <dbReference type="ARBA" id="ARBA00022692"/>
    </source>
</evidence>
<organism evidence="13 14">
    <name type="scientific">Nitrosomonas nitrosa</name>
    <dbReference type="NCBI Taxonomy" id="52442"/>
    <lineage>
        <taxon>Bacteria</taxon>
        <taxon>Pseudomonadati</taxon>
        <taxon>Pseudomonadota</taxon>
        <taxon>Betaproteobacteria</taxon>
        <taxon>Nitrosomonadales</taxon>
        <taxon>Nitrosomonadaceae</taxon>
        <taxon>Nitrosomonas</taxon>
    </lineage>
</organism>
<feature type="domain" description="TonB C-terminal" evidence="11">
    <location>
        <begin position="137"/>
        <end position="228"/>
    </location>
</feature>
<keyword evidence="5" id="KW-0997">Cell inner membrane</keyword>
<evidence type="ECO:0000256" key="2">
    <source>
        <dbReference type="ARBA" id="ARBA00006555"/>
    </source>
</evidence>
<evidence type="ECO:0000256" key="5">
    <source>
        <dbReference type="ARBA" id="ARBA00022519"/>
    </source>
</evidence>
<protein>
    <submittedName>
        <fullName evidence="12 13">Protein TonB</fullName>
    </submittedName>
</protein>
<proteinExistence type="inferred from homology"/>
<dbReference type="NCBIfam" id="TIGR01352">
    <property type="entry name" value="tonB_Cterm"/>
    <property type="match status" value="1"/>
</dbReference>
<gene>
    <name evidence="12" type="ORF">NMYAN_90021</name>
    <name evidence="13" type="ORF">SAMN05421880_12435</name>
</gene>
<keyword evidence="14" id="KW-1185">Reference proteome</keyword>
<evidence type="ECO:0000256" key="4">
    <source>
        <dbReference type="ARBA" id="ARBA00022475"/>
    </source>
</evidence>
<evidence type="ECO:0000256" key="10">
    <source>
        <dbReference type="SAM" id="MobiDB-lite"/>
    </source>
</evidence>
<dbReference type="GO" id="GO:0005886">
    <property type="term" value="C:plasma membrane"/>
    <property type="evidence" value="ECO:0007669"/>
    <property type="project" value="UniProtKB-SubCell"/>
</dbReference>
<feature type="compositionally biased region" description="Polar residues" evidence="10">
    <location>
        <begin position="110"/>
        <end position="129"/>
    </location>
</feature>
<keyword evidence="6" id="KW-0812">Transmembrane</keyword>
<keyword evidence="7" id="KW-0653">Protein transport</keyword>
<keyword evidence="8" id="KW-1133">Transmembrane helix</keyword>
<dbReference type="GO" id="GO:0015031">
    <property type="term" value="P:protein transport"/>
    <property type="evidence" value="ECO:0007669"/>
    <property type="project" value="UniProtKB-KW"/>
</dbReference>
<dbReference type="EMBL" id="CAJNAP010000055">
    <property type="protein sequence ID" value="CAE6518510.1"/>
    <property type="molecule type" value="Genomic_DNA"/>
</dbReference>
<dbReference type="RefSeq" id="WP_239654282.1">
    <property type="nucleotide sequence ID" value="NZ_CAJNAP010000055.1"/>
</dbReference>
<dbReference type="Proteomes" id="UP000601736">
    <property type="component" value="Unassembled WGS sequence"/>
</dbReference>
<dbReference type="InterPro" id="IPR006260">
    <property type="entry name" value="TonB/TolA_C"/>
</dbReference>
<dbReference type="GO" id="GO:0055085">
    <property type="term" value="P:transmembrane transport"/>
    <property type="evidence" value="ECO:0007669"/>
    <property type="project" value="InterPro"/>
</dbReference>
<comment type="similarity">
    <text evidence="2">Belongs to the TonB family.</text>
</comment>
<dbReference type="InterPro" id="IPR051045">
    <property type="entry name" value="TonB-dependent_transducer"/>
</dbReference>
<reference evidence="12" key="2">
    <citation type="submission" date="2021-02" db="EMBL/GenBank/DDBJ databases">
        <authorList>
            <person name="Han P."/>
        </authorList>
    </citation>
    <scope>NUCLEOTIDE SEQUENCE</scope>
    <source>
        <strain evidence="12">Nitrosomonas nitrosa 18-3D</strain>
    </source>
</reference>
<evidence type="ECO:0000256" key="1">
    <source>
        <dbReference type="ARBA" id="ARBA00004383"/>
    </source>
</evidence>
<keyword evidence="3" id="KW-0813">Transport</keyword>
<name>A0A1I4SH42_9PROT</name>
<dbReference type="PANTHER" id="PTHR33446">
    <property type="entry name" value="PROTEIN TONB-RELATED"/>
    <property type="match status" value="1"/>
</dbReference>
<accession>A0A1I4SH42</accession>
<keyword evidence="9" id="KW-0472">Membrane</keyword>
<dbReference type="AlphaFoldDB" id="A0A1I4SH42"/>
<dbReference type="Proteomes" id="UP000199561">
    <property type="component" value="Unassembled WGS sequence"/>
</dbReference>
<feature type="region of interest" description="Disordered" evidence="10">
    <location>
        <begin position="49"/>
        <end position="132"/>
    </location>
</feature>
<evidence type="ECO:0000256" key="7">
    <source>
        <dbReference type="ARBA" id="ARBA00022927"/>
    </source>
</evidence>
<dbReference type="InterPro" id="IPR037682">
    <property type="entry name" value="TonB_C"/>
</dbReference>
<dbReference type="Pfam" id="PF03544">
    <property type="entry name" value="TonB_C"/>
    <property type="match status" value="1"/>
</dbReference>
<dbReference type="SUPFAM" id="SSF74653">
    <property type="entry name" value="TolA/TonB C-terminal domain"/>
    <property type="match status" value="1"/>
</dbReference>
<evidence type="ECO:0000313" key="14">
    <source>
        <dbReference type="Proteomes" id="UP000199561"/>
    </source>
</evidence>
<evidence type="ECO:0000256" key="8">
    <source>
        <dbReference type="ARBA" id="ARBA00022989"/>
    </source>
</evidence>
<sequence length="228" mass="24960">MNQLNGWPIPVLAACLVHGAVTLLPVNFSQKNQRIEEAEITFRLVSLPNRSLSPSPIPPQFLPDKKPTPPKKELTQHKIASLPAKPAARPHATPKEEITSLESAAITDESAMQTNDAVETSKDPSSTQMPADPVMLSSELSVICPVMSMPSYPHISRQLGEQGELMLRLELDEKGIVQKVQIVNGSGYDRLDEAAIAAVKTWRCTPPVQNGQPARVIALQPFYFVLKN</sequence>
<dbReference type="EMBL" id="FOUF01000024">
    <property type="protein sequence ID" value="SFM63651.1"/>
    <property type="molecule type" value="Genomic_DNA"/>
</dbReference>
<evidence type="ECO:0000256" key="9">
    <source>
        <dbReference type="ARBA" id="ARBA00023136"/>
    </source>
</evidence>